<name>A0ABN7XD07_GIGMA</name>
<proteinExistence type="predicted"/>
<feature type="non-terminal residue" evidence="1">
    <location>
        <position position="1"/>
    </location>
</feature>
<dbReference type="Proteomes" id="UP000789901">
    <property type="component" value="Unassembled WGS sequence"/>
</dbReference>
<comment type="caution">
    <text evidence="1">The sequence shown here is derived from an EMBL/GenBank/DDBJ whole genome shotgun (WGS) entry which is preliminary data.</text>
</comment>
<evidence type="ECO:0000313" key="1">
    <source>
        <dbReference type="EMBL" id="CAG8852726.1"/>
    </source>
</evidence>
<sequence length="42" mass="4937">DKAFKKIRKPFCNLKTILHPSYAVRQTLQILLVNNFPIPITR</sequence>
<accession>A0ABN7XD07</accession>
<reference evidence="1 2" key="1">
    <citation type="submission" date="2021-06" db="EMBL/GenBank/DDBJ databases">
        <authorList>
            <person name="Kallberg Y."/>
            <person name="Tangrot J."/>
            <person name="Rosling A."/>
        </authorList>
    </citation>
    <scope>NUCLEOTIDE SEQUENCE [LARGE SCALE GENOMIC DNA]</scope>
    <source>
        <strain evidence="1 2">120-4 pot B 10/14</strain>
    </source>
</reference>
<gene>
    <name evidence="1" type="ORF">GMARGA_LOCUS41547</name>
</gene>
<feature type="non-terminal residue" evidence="1">
    <location>
        <position position="42"/>
    </location>
</feature>
<evidence type="ECO:0000313" key="2">
    <source>
        <dbReference type="Proteomes" id="UP000789901"/>
    </source>
</evidence>
<dbReference type="EMBL" id="CAJVQB010115545">
    <property type="protein sequence ID" value="CAG8852726.1"/>
    <property type="molecule type" value="Genomic_DNA"/>
</dbReference>
<keyword evidence="2" id="KW-1185">Reference proteome</keyword>
<protein>
    <submittedName>
        <fullName evidence="1">43533_t:CDS:1</fullName>
    </submittedName>
</protein>
<organism evidence="1 2">
    <name type="scientific">Gigaspora margarita</name>
    <dbReference type="NCBI Taxonomy" id="4874"/>
    <lineage>
        <taxon>Eukaryota</taxon>
        <taxon>Fungi</taxon>
        <taxon>Fungi incertae sedis</taxon>
        <taxon>Mucoromycota</taxon>
        <taxon>Glomeromycotina</taxon>
        <taxon>Glomeromycetes</taxon>
        <taxon>Diversisporales</taxon>
        <taxon>Gigasporaceae</taxon>
        <taxon>Gigaspora</taxon>
    </lineage>
</organism>